<keyword evidence="2" id="KW-0378">Hydrolase</keyword>
<dbReference type="PIRSF" id="PIRSF003230">
    <property type="entry name" value="YbgC"/>
    <property type="match status" value="1"/>
</dbReference>
<dbReference type="Pfam" id="PF03061">
    <property type="entry name" value="4HBT"/>
    <property type="match status" value="1"/>
</dbReference>
<dbReference type="AlphaFoldDB" id="A0A2Z4JSU3"/>
<evidence type="ECO:0000259" key="3">
    <source>
        <dbReference type="Pfam" id="PF03061"/>
    </source>
</evidence>
<dbReference type="RefSeq" id="WP_112294750.1">
    <property type="nucleotide sequence ID" value="NZ_CBCSBS010000001.1"/>
</dbReference>
<dbReference type="InterPro" id="IPR029069">
    <property type="entry name" value="HotDog_dom_sf"/>
</dbReference>
<dbReference type="InterPro" id="IPR006684">
    <property type="entry name" value="YbgC/YbaW"/>
</dbReference>
<evidence type="ECO:0000256" key="2">
    <source>
        <dbReference type="ARBA" id="ARBA00022801"/>
    </source>
</evidence>
<organism evidence="4 5">
    <name type="scientific">Polynucleobacter paneuropaeus</name>
    <dbReference type="NCBI Taxonomy" id="2527775"/>
    <lineage>
        <taxon>Bacteria</taxon>
        <taxon>Pseudomonadati</taxon>
        <taxon>Pseudomonadota</taxon>
        <taxon>Betaproteobacteria</taxon>
        <taxon>Burkholderiales</taxon>
        <taxon>Burkholderiaceae</taxon>
        <taxon>Polynucleobacter</taxon>
    </lineage>
</organism>
<evidence type="ECO:0000313" key="4">
    <source>
        <dbReference type="EMBL" id="AWW49938.1"/>
    </source>
</evidence>
<dbReference type="OrthoDB" id="9808429at2"/>
<dbReference type="InterPro" id="IPR006683">
    <property type="entry name" value="Thioestr_dom"/>
</dbReference>
<dbReference type="PANTHER" id="PTHR31793">
    <property type="entry name" value="4-HYDROXYBENZOYL-COA THIOESTERASE FAMILY MEMBER"/>
    <property type="match status" value="1"/>
</dbReference>
<evidence type="ECO:0000313" key="5">
    <source>
        <dbReference type="Proteomes" id="UP000248592"/>
    </source>
</evidence>
<dbReference type="InterPro" id="IPR050563">
    <property type="entry name" value="4-hydroxybenzoyl-CoA_TE"/>
</dbReference>
<dbReference type="Gene3D" id="3.10.129.10">
    <property type="entry name" value="Hotdog Thioesterase"/>
    <property type="match status" value="1"/>
</dbReference>
<dbReference type="Proteomes" id="UP000248592">
    <property type="component" value="Chromosome"/>
</dbReference>
<gene>
    <name evidence="4" type="ORF">Pas1_05840</name>
</gene>
<feature type="domain" description="Thioesterase" evidence="3">
    <location>
        <begin position="19"/>
        <end position="97"/>
    </location>
</feature>
<dbReference type="CDD" id="cd00586">
    <property type="entry name" value="4HBT"/>
    <property type="match status" value="1"/>
</dbReference>
<reference evidence="5" key="1">
    <citation type="submission" date="2018-06" db="EMBL/GenBank/DDBJ databases">
        <title>Description of a new Polynucleobacter species.</title>
        <authorList>
            <person name="Hahn M.W."/>
        </authorList>
    </citation>
    <scope>NUCLEOTIDE SEQUENCE [LARGE SCALE GENOMIC DNA]</scope>
    <source>
        <strain evidence="5">MG-25-Pas1-D2</strain>
    </source>
</reference>
<sequence length="148" mass="16863">MTTTPYTFRVCYSDTDTAGFVYHARYLEIFERSRAAWLHGLGIGPLRLVEEFGILFPVRELTMNFHRPGRLDDLLVIDQMIEHRGRTQIAIKQTAKKINEANPSEEPTLLASALIHLVAVDTKTLKPKGLPEWLFPLVDSVDSQKQKT</sequence>
<comment type="similarity">
    <text evidence="1">Belongs to the 4-hydroxybenzoyl-CoA thioesterase family.</text>
</comment>
<protein>
    <submittedName>
        <fullName evidence="4">Thioesterase</fullName>
    </submittedName>
</protein>
<dbReference type="EMBL" id="CP030085">
    <property type="protein sequence ID" value="AWW49938.1"/>
    <property type="molecule type" value="Genomic_DNA"/>
</dbReference>
<dbReference type="PANTHER" id="PTHR31793:SF37">
    <property type="entry name" value="ACYL-COA THIOESTER HYDROLASE YBGC"/>
    <property type="match status" value="1"/>
</dbReference>
<dbReference type="GO" id="GO:0047617">
    <property type="term" value="F:fatty acyl-CoA hydrolase activity"/>
    <property type="evidence" value="ECO:0007669"/>
    <property type="project" value="TreeGrafter"/>
</dbReference>
<accession>A0A2Z4JSU3</accession>
<dbReference type="SUPFAM" id="SSF54637">
    <property type="entry name" value="Thioesterase/thiol ester dehydrase-isomerase"/>
    <property type="match status" value="1"/>
</dbReference>
<name>A0A2Z4JSU3_9BURK</name>
<evidence type="ECO:0000256" key="1">
    <source>
        <dbReference type="ARBA" id="ARBA00005953"/>
    </source>
</evidence>
<proteinExistence type="inferred from homology"/>